<accession>A0A7G8LPS8</accession>
<dbReference type="EMBL" id="MT776806">
    <property type="protein sequence ID" value="QNJ59250.1"/>
    <property type="molecule type" value="Genomic_DNA"/>
</dbReference>
<sequence>MTMTESVGVPVNIIPVGLDMDPETATYVGVLEGTIAALVINEAKYRAFLELLTGEPWEDTKLDIDGNQLMAIAIEALIKQTGMDRVRAQVLVAQRWQKRNLSTESVVPQAVPVESLMTENNRPPVDSKPKVDMSQRLKAWKSRQMQDAATISESEVSP</sequence>
<proteinExistence type="predicted"/>
<gene>
    <name evidence="2" type="primary">36</name>
    <name evidence="2" type="ORF">SEA_MRMIYAGI_36</name>
</gene>
<evidence type="ECO:0000313" key="3">
    <source>
        <dbReference type="Proteomes" id="UP000515854"/>
    </source>
</evidence>
<protein>
    <submittedName>
        <fullName evidence="2">Uncharacterized protein</fullName>
    </submittedName>
</protein>
<evidence type="ECO:0000313" key="2">
    <source>
        <dbReference type="EMBL" id="QNJ59250.1"/>
    </source>
</evidence>
<feature type="region of interest" description="Disordered" evidence="1">
    <location>
        <begin position="117"/>
        <end position="136"/>
    </location>
</feature>
<name>A0A7G8LPS8_9CAUD</name>
<dbReference type="Proteomes" id="UP000515854">
    <property type="component" value="Genome"/>
</dbReference>
<feature type="compositionally biased region" description="Basic and acidic residues" evidence="1">
    <location>
        <begin position="125"/>
        <end position="135"/>
    </location>
</feature>
<reference evidence="2 3" key="1">
    <citation type="submission" date="2020-07" db="EMBL/GenBank/DDBJ databases">
        <authorList>
            <person name="Baliraine F.N."/>
            <person name="Frederick G.D."/>
            <person name="Mills R.B."/>
            <person name="Woodruff J.W."/>
            <person name="Richardson W.J."/>
            <person name="Garlena R.A."/>
            <person name="Russell D.A."/>
            <person name="Pope W.H."/>
            <person name="Jacobs-Sera D."/>
            <person name="Hatfull G.F."/>
        </authorList>
    </citation>
    <scope>NUCLEOTIDE SEQUENCE [LARGE SCALE GENOMIC DNA]</scope>
</reference>
<evidence type="ECO:0000256" key="1">
    <source>
        <dbReference type="SAM" id="MobiDB-lite"/>
    </source>
</evidence>
<organism evidence="2 3">
    <name type="scientific">Mycobacterium phage MrMiyagi</name>
    <dbReference type="NCBI Taxonomy" id="2762395"/>
    <lineage>
        <taxon>Viruses</taxon>
        <taxon>Duplodnaviria</taxon>
        <taxon>Heunggongvirae</taxon>
        <taxon>Uroviricota</taxon>
        <taxon>Caudoviricetes</taxon>
        <taxon>Fowlmouthvirus</taxon>
        <taxon>Fowlmouthvirus fowlmouth</taxon>
    </lineage>
</organism>